<keyword evidence="3" id="KW-0804">Transcription</keyword>
<comment type="similarity">
    <text evidence="1">Belongs to the LysR transcriptional regulatory family.</text>
</comment>
<organism evidence="5 6">
    <name type="scientific">Chitiniphilus shinanonensis</name>
    <dbReference type="NCBI Taxonomy" id="553088"/>
    <lineage>
        <taxon>Bacteria</taxon>
        <taxon>Pseudomonadati</taxon>
        <taxon>Pseudomonadota</taxon>
        <taxon>Betaproteobacteria</taxon>
        <taxon>Neisseriales</taxon>
        <taxon>Chitinibacteraceae</taxon>
        <taxon>Chitiniphilus</taxon>
    </lineage>
</organism>
<keyword evidence="6" id="KW-1185">Reference proteome</keyword>
<gene>
    <name evidence="5" type="ORF">GCM10007860_28040</name>
</gene>
<keyword evidence="2" id="KW-0805">Transcription regulation</keyword>
<dbReference type="PANTHER" id="PTHR30126:SF39">
    <property type="entry name" value="HTH-TYPE TRANSCRIPTIONAL REGULATOR CYSL"/>
    <property type="match status" value="1"/>
</dbReference>
<dbReference type="PANTHER" id="PTHR30126">
    <property type="entry name" value="HTH-TYPE TRANSCRIPTIONAL REGULATOR"/>
    <property type="match status" value="1"/>
</dbReference>
<dbReference type="Proteomes" id="UP001156836">
    <property type="component" value="Unassembled WGS sequence"/>
</dbReference>
<dbReference type="SUPFAM" id="SSF53850">
    <property type="entry name" value="Periplasmic binding protein-like II"/>
    <property type="match status" value="1"/>
</dbReference>
<evidence type="ECO:0000256" key="2">
    <source>
        <dbReference type="ARBA" id="ARBA00023015"/>
    </source>
</evidence>
<dbReference type="RefSeq" id="WP_284208778.1">
    <property type="nucleotide sequence ID" value="NZ_BSOZ01000057.1"/>
</dbReference>
<comment type="caution">
    <text evidence="5">The sequence shown here is derived from an EMBL/GenBank/DDBJ whole genome shotgun (WGS) entry which is preliminary data.</text>
</comment>
<dbReference type="InterPro" id="IPR005119">
    <property type="entry name" value="LysR_subst-bd"/>
</dbReference>
<evidence type="ECO:0000313" key="6">
    <source>
        <dbReference type="Proteomes" id="UP001156836"/>
    </source>
</evidence>
<evidence type="ECO:0000256" key="3">
    <source>
        <dbReference type="ARBA" id="ARBA00023163"/>
    </source>
</evidence>
<dbReference type="CDD" id="cd05466">
    <property type="entry name" value="PBP2_LTTR_substrate"/>
    <property type="match status" value="1"/>
</dbReference>
<protein>
    <recommendedName>
        <fullName evidence="4">LysR substrate-binding domain-containing protein</fullName>
    </recommendedName>
</protein>
<dbReference type="Pfam" id="PF03466">
    <property type="entry name" value="LysR_substrate"/>
    <property type="match status" value="1"/>
</dbReference>
<dbReference type="EMBL" id="BSOZ01000057">
    <property type="protein sequence ID" value="GLS05647.1"/>
    <property type="molecule type" value="Genomic_DNA"/>
</dbReference>
<evidence type="ECO:0000256" key="1">
    <source>
        <dbReference type="ARBA" id="ARBA00009437"/>
    </source>
</evidence>
<dbReference type="Gene3D" id="3.40.190.290">
    <property type="match status" value="1"/>
</dbReference>
<feature type="domain" description="LysR substrate-binding" evidence="4">
    <location>
        <begin position="2"/>
        <end position="123"/>
    </location>
</feature>
<proteinExistence type="inferred from homology"/>
<evidence type="ECO:0000313" key="5">
    <source>
        <dbReference type="EMBL" id="GLS05647.1"/>
    </source>
</evidence>
<reference evidence="6" key="1">
    <citation type="journal article" date="2019" name="Int. J. Syst. Evol. Microbiol.">
        <title>The Global Catalogue of Microorganisms (GCM) 10K type strain sequencing project: providing services to taxonomists for standard genome sequencing and annotation.</title>
        <authorList>
            <consortium name="The Broad Institute Genomics Platform"/>
            <consortium name="The Broad Institute Genome Sequencing Center for Infectious Disease"/>
            <person name="Wu L."/>
            <person name="Ma J."/>
        </authorList>
    </citation>
    <scope>NUCLEOTIDE SEQUENCE [LARGE SCALE GENOMIC DNA]</scope>
    <source>
        <strain evidence="6">NBRC 104970</strain>
    </source>
</reference>
<name>A0ABQ6BZJ2_9NEIS</name>
<accession>A0ABQ6BZJ2</accession>
<sequence>MLIAAPDRPLSGHDLAALAAQRFVATEVGCIYRHLFDQAFAEAGLVAPQLAAEVDSMATIVRLVAAGAGLALVPRLAIADMLDSGKLVEIPWPAPNRTASLVAIWRRRRTQPPALRQFVAVAEAAAMPLRSGDARLPRAISSLS</sequence>
<evidence type="ECO:0000259" key="4">
    <source>
        <dbReference type="Pfam" id="PF03466"/>
    </source>
</evidence>